<proteinExistence type="inferred from homology"/>
<protein>
    <recommendedName>
        <fullName evidence="7">Derlin</fullName>
    </recommendedName>
</protein>
<evidence type="ECO:0000256" key="1">
    <source>
        <dbReference type="ARBA" id="ARBA00004477"/>
    </source>
</evidence>
<keyword evidence="4 7" id="KW-0256">Endoplasmic reticulum</keyword>
<comment type="similarity">
    <text evidence="2 7">Belongs to the derlin family.</text>
</comment>
<evidence type="ECO:0000256" key="7">
    <source>
        <dbReference type="RuleBase" id="RU363059"/>
    </source>
</evidence>
<dbReference type="GO" id="GO:0070843">
    <property type="term" value="P:misfolded protein transport"/>
    <property type="evidence" value="ECO:0007669"/>
    <property type="project" value="EnsemblFungi"/>
</dbReference>
<dbReference type="OMA" id="FKKGQYE"/>
<comment type="subcellular location">
    <subcellularLocation>
        <location evidence="1 7">Endoplasmic reticulum membrane</location>
        <topology evidence="1 7">Multi-pass membrane protein</topology>
    </subcellularLocation>
</comment>
<dbReference type="GO" id="GO:0030970">
    <property type="term" value="P:retrograde protein transport, ER to cytosol"/>
    <property type="evidence" value="ECO:0007669"/>
    <property type="project" value="EnsemblFungi"/>
</dbReference>
<keyword evidence="6 7" id="KW-0472">Membrane</keyword>
<evidence type="ECO:0000313" key="8">
    <source>
        <dbReference type="EMBL" id="EDO15359.1"/>
    </source>
</evidence>
<dbReference type="KEGG" id="vpo:Kpol_457p10"/>
<keyword evidence="9" id="KW-1185">Reference proteome</keyword>
<dbReference type="AlphaFoldDB" id="A7TQV1"/>
<keyword evidence="3 7" id="KW-0812">Transmembrane</keyword>
<keyword evidence="5 7" id="KW-1133">Transmembrane helix</keyword>
<dbReference type="SUPFAM" id="SSF144091">
    <property type="entry name" value="Rhomboid-like"/>
    <property type="match status" value="1"/>
</dbReference>
<dbReference type="GeneID" id="5543429"/>
<dbReference type="InterPro" id="IPR035952">
    <property type="entry name" value="Rhomboid-like_sf"/>
</dbReference>
<name>A7TQV1_VANPO</name>
<evidence type="ECO:0000256" key="4">
    <source>
        <dbReference type="ARBA" id="ARBA00022824"/>
    </source>
</evidence>
<gene>
    <name evidence="8" type="ORF">Kpol_457p10</name>
</gene>
<dbReference type="InterPro" id="IPR007599">
    <property type="entry name" value="DER1"/>
</dbReference>
<evidence type="ECO:0000313" key="9">
    <source>
        <dbReference type="Proteomes" id="UP000000267"/>
    </source>
</evidence>
<dbReference type="FunCoup" id="A7TQV1">
    <property type="interactions" value="103"/>
</dbReference>
<dbReference type="eggNOG" id="KOG0858">
    <property type="taxonomic scope" value="Eukaryota"/>
</dbReference>
<accession>A7TQV1</accession>
<dbReference type="Pfam" id="PF04511">
    <property type="entry name" value="DER1"/>
    <property type="match status" value="1"/>
</dbReference>
<organism evidence="9">
    <name type="scientific">Vanderwaltozyma polyspora (strain ATCC 22028 / DSM 70294 / BCRC 21397 / CBS 2163 / NBRC 10782 / NRRL Y-8283 / UCD 57-17)</name>
    <name type="common">Kluyveromyces polysporus</name>
    <dbReference type="NCBI Taxonomy" id="436907"/>
    <lineage>
        <taxon>Eukaryota</taxon>
        <taxon>Fungi</taxon>
        <taxon>Dikarya</taxon>
        <taxon>Ascomycota</taxon>
        <taxon>Saccharomycotina</taxon>
        <taxon>Saccharomycetes</taxon>
        <taxon>Saccharomycetales</taxon>
        <taxon>Saccharomycetaceae</taxon>
        <taxon>Vanderwaltozyma</taxon>
    </lineage>
</organism>
<dbReference type="InParanoid" id="A7TQV1"/>
<reference evidence="8 9" key="1">
    <citation type="journal article" date="2007" name="Proc. Natl. Acad. Sci. U.S.A.">
        <title>Independent sorting-out of thousands of duplicated gene pairs in two yeast species descended from a whole-genome duplication.</title>
        <authorList>
            <person name="Scannell D.R."/>
            <person name="Frank A.C."/>
            <person name="Conant G.C."/>
            <person name="Byrne K.P."/>
            <person name="Woolfit M."/>
            <person name="Wolfe K.H."/>
        </authorList>
    </citation>
    <scope>NUCLEOTIDE SEQUENCE [LARGE SCALE GENOMIC DNA]</scope>
    <source>
        <strain evidence="9">ATCC 22028 / DSM 70294 / BCRC 21397 / CBS 2163 / NBRC 10782 / NRRL Y-8283 / UCD 57-17</strain>
    </source>
</reference>
<dbReference type="OrthoDB" id="1716531at2759"/>
<feature type="transmembrane region" description="Helical" evidence="7">
    <location>
        <begin position="140"/>
        <end position="165"/>
    </location>
</feature>
<evidence type="ECO:0000256" key="3">
    <source>
        <dbReference type="ARBA" id="ARBA00022692"/>
    </source>
</evidence>
<evidence type="ECO:0000256" key="2">
    <source>
        <dbReference type="ARBA" id="ARBA00008917"/>
    </source>
</evidence>
<dbReference type="GO" id="GO:0000839">
    <property type="term" value="C:Hrd1p ubiquitin ligase ERAD-L complex"/>
    <property type="evidence" value="ECO:0007669"/>
    <property type="project" value="EnsemblFungi"/>
</dbReference>
<dbReference type="GO" id="GO:0051787">
    <property type="term" value="F:misfolded protein binding"/>
    <property type="evidence" value="ECO:0007669"/>
    <property type="project" value="EnsemblFungi"/>
</dbReference>
<evidence type="ECO:0000256" key="5">
    <source>
        <dbReference type="ARBA" id="ARBA00022989"/>
    </source>
</evidence>
<comment type="function">
    <text evidence="7">May be involved in the degradation of misfolded endoplasmic reticulum (ER) luminal proteins.</text>
</comment>
<dbReference type="GO" id="GO:0006515">
    <property type="term" value="P:protein quality control for misfolded or incompletely synthesized proteins"/>
    <property type="evidence" value="ECO:0007669"/>
    <property type="project" value="EnsemblFungi"/>
</dbReference>
<dbReference type="HOGENOM" id="CLU_1256224_0_0_1"/>
<dbReference type="PANTHER" id="PTHR11009">
    <property type="entry name" value="DER1-LIKE PROTEIN, DERLIN"/>
    <property type="match status" value="1"/>
</dbReference>
<feature type="transmembrane region" description="Helical" evidence="7">
    <location>
        <begin position="96"/>
        <end position="119"/>
    </location>
</feature>
<dbReference type="Proteomes" id="UP000000267">
    <property type="component" value="Unassembled WGS sequence"/>
</dbReference>
<dbReference type="PhylomeDB" id="A7TQV1"/>
<sequence>MDAIVQHIFGDIPLVTKIWTIGCLIESIMIKAGAMDRMKLLYSFDLVFKKGQFERIIFSLFDYGDFAISSLVNLYFSTLQLSDLENSFNNIRRYLWVTFLMTLMIIYMTIFTPPVYSLGTILHDNLTYYQLQKNGNRLNLQLLGGINISPMLIPLYTNMIMYFAYDKSLAQVTMMFLPGHIVYYTDCVLSKLYDIDLLKTPYDWWQLVHTTTETTRVDNTTGETEND</sequence>
<evidence type="ECO:0000256" key="6">
    <source>
        <dbReference type="ARBA" id="ARBA00023136"/>
    </source>
</evidence>
<dbReference type="STRING" id="436907.A7TQV1"/>
<dbReference type="EMBL" id="DS480464">
    <property type="protein sequence ID" value="EDO15359.1"/>
    <property type="molecule type" value="Genomic_DNA"/>
</dbReference>
<dbReference type="RefSeq" id="XP_001643217.1">
    <property type="nucleotide sequence ID" value="XM_001643167.1"/>
</dbReference>
<comment type="caution">
    <text evidence="7">Lacks conserved residue(s) required for the propagation of feature annotation.</text>
</comment>